<evidence type="ECO:0000313" key="14">
    <source>
        <dbReference type="EMBL" id="KAG8434341.1"/>
    </source>
</evidence>
<evidence type="ECO:0000256" key="4">
    <source>
        <dbReference type="ARBA" id="ARBA00022475"/>
    </source>
</evidence>
<dbReference type="Proteomes" id="UP000812440">
    <property type="component" value="Chromosome 7"/>
</dbReference>
<evidence type="ECO:0000256" key="13">
    <source>
        <dbReference type="SAM" id="Phobius"/>
    </source>
</evidence>
<dbReference type="PANTHER" id="PTHR11690:SF132">
    <property type="entry name" value="AMILORIDE-SENSITIVE SODIUM CHANNEL SUBUNIT DELTA"/>
    <property type="match status" value="1"/>
</dbReference>
<dbReference type="AlphaFoldDB" id="A0A8T2IV67"/>
<dbReference type="GO" id="GO:0015280">
    <property type="term" value="F:ligand-gated sodium channel activity"/>
    <property type="evidence" value="ECO:0007669"/>
    <property type="project" value="InterPro"/>
</dbReference>
<keyword evidence="11" id="KW-0407">Ion channel</keyword>
<reference evidence="14" key="1">
    <citation type="thesis" date="2020" institute="ProQuest LLC" country="789 East Eisenhower Parkway, Ann Arbor, MI, USA">
        <title>Comparative Genomics and Chromosome Evolution.</title>
        <authorList>
            <person name="Mudd A.B."/>
        </authorList>
    </citation>
    <scope>NUCLEOTIDE SEQUENCE</scope>
    <source>
        <strain evidence="14">Female2</strain>
        <tissue evidence="14">Blood</tissue>
    </source>
</reference>
<keyword evidence="15" id="KW-1185">Reference proteome</keyword>
<keyword evidence="7" id="KW-0915">Sodium</keyword>
<keyword evidence="6 13" id="KW-1133">Transmembrane helix</keyword>
<evidence type="ECO:0000313" key="15">
    <source>
        <dbReference type="Proteomes" id="UP000812440"/>
    </source>
</evidence>
<dbReference type="OrthoDB" id="6238402at2759"/>
<feature type="transmembrane region" description="Helical" evidence="13">
    <location>
        <begin position="48"/>
        <end position="66"/>
    </location>
</feature>
<evidence type="ECO:0000256" key="10">
    <source>
        <dbReference type="ARBA" id="ARBA00023201"/>
    </source>
</evidence>
<evidence type="ECO:0000256" key="1">
    <source>
        <dbReference type="ARBA" id="ARBA00004651"/>
    </source>
</evidence>
<evidence type="ECO:0000256" key="9">
    <source>
        <dbReference type="ARBA" id="ARBA00023136"/>
    </source>
</evidence>
<evidence type="ECO:0000256" key="6">
    <source>
        <dbReference type="ARBA" id="ARBA00022989"/>
    </source>
</evidence>
<dbReference type="GO" id="GO:0005886">
    <property type="term" value="C:plasma membrane"/>
    <property type="evidence" value="ECO:0007669"/>
    <property type="project" value="UniProtKB-SubCell"/>
</dbReference>
<name>A0A8T2IV67_9PIPI</name>
<evidence type="ECO:0000256" key="7">
    <source>
        <dbReference type="ARBA" id="ARBA00023053"/>
    </source>
</evidence>
<keyword evidence="9 13" id="KW-0472">Membrane</keyword>
<dbReference type="NCBIfam" id="TIGR00859">
    <property type="entry name" value="ENaC"/>
    <property type="match status" value="1"/>
</dbReference>
<evidence type="ECO:0000256" key="3">
    <source>
        <dbReference type="ARBA" id="ARBA00022461"/>
    </source>
</evidence>
<dbReference type="PROSITE" id="PS01206">
    <property type="entry name" value="ASC"/>
    <property type="match status" value="1"/>
</dbReference>
<protein>
    <submittedName>
        <fullName evidence="14">Uncharacterized protein</fullName>
    </submittedName>
</protein>
<dbReference type="EMBL" id="JAACNH010000008">
    <property type="protein sequence ID" value="KAG8434341.1"/>
    <property type="molecule type" value="Genomic_DNA"/>
</dbReference>
<dbReference type="PRINTS" id="PR01078">
    <property type="entry name" value="AMINACHANNEL"/>
</dbReference>
<evidence type="ECO:0000256" key="5">
    <source>
        <dbReference type="ARBA" id="ARBA00022692"/>
    </source>
</evidence>
<keyword evidence="2" id="KW-0813">Transport</keyword>
<dbReference type="Pfam" id="PF00858">
    <property type="entry name" value="ASC"/>
    <property type="match status" value="1"/>
</dbReference>
<keyword evidence="10" id="KW-0739">Sodium transport</keyword>
<evidence type="ECO:0000256" key="12">
    <source>
        <dbReference type="ARBA" id="ARBA00036239"/>
    </source>
</evidence>
<feature type="non-terminal residue" evidence="14">
    <location>
        <position position="1"/>
    </location>
</feature>
<organism evidence="14 15">
    <name type="scientific">Hymenochirus boettgeri</name>
    <name type="common">Congo dwarf clawed frog</name>
    <dbReference type="NCBI Taxonomy" id="247094"/>
    <lineage>
        <taxon>Eukaryota</taxon>
        <taxon>Metazoa</taxon>
        <taxon>Chordata</taxon>
        <taxon>Craniata</taxon>
        <taxon>Vertebrata</taxon>
        <taxon>Euteleostomi</taxon>
        <taxon>Amphibia</taxon>
        <taxon>Batrachia</taxon>
        <taxon>Anura</taxon>
        <taxon>Pipoidea</taxon>
        <taxon>Pipidae</taxon>
        <taxon>Pipinae</taxon>
        <taxon>Hymenochirus</taxon>
    </lineage>
</organism>
<sequence>MQSTDKKKAECWIEFYDSFEDMLRFFCDNTTIHGSIRLNCSRKNKMKTTFWLLLFFLSFAMMYWQFGEITSQYWAYPTSTTINLQSKSKIFPAVTICNLNPYRFDQVNKYINQLDQLAQQALYSLYKYKASIALEEQEVFDLKDILPNGSNQFNQSFVLDRSITLLKLQENGLGPALPGQTKSKVGFQLCNSVGEDCYYTSFWSGVDALHEWYKFHLVNIMSNIPPVLNLAMGDLAKNVIFTCDFNGKPCDERQYVYFHHPFYGSCFTINNHGMENPLNSTRPGKQYGLSLKVKADQNDYLPLLSTVAGARILIHNPFQPPLVEHEGFDIKPGTETSIRVRQDEITHLGGKYGECTADGKELGINLLYNTSYTHQACLHSCFQYQMLKLCGCAYYFYPLPSGAEYCNYNKHQGWGHCFYRLYEKMLDHRLICSYQCPKQCKKTKYQVSVGSSKWPSPISKVIPLLSWQKRYNKTSKRSDVSKINVYYEELSYRSIDEIPAIPVTLLLSSMGGLWSWWFGSSVLSVAELAELVLDIVVMLIIITYRWNKLRTSSSKTNVAVSIISQCPMSYHDSRCLHSP</sequence>
<keyword evidence="5 13" id="KW-0812">Transmembrane</keyword>
<comment type="subcellular location">
    <subcellularLocation>
        <location evidence="1">Cell membrane</location>
        <topology evidence="1">Multi-pass membrane protein</topology>
    </subcellularLocation>
</comment>
<dbReference type="PANTHER" id="PTHR11690">
    <property type="entry name" value="AMILORIDE-SENSITIVE SODIUM CHANNEL-RELATED"/>
    <property type="match status" value="1"/>
</dbReference>
<dbReference type="InterPro" id="IPR001873">
    <property type="entry name" value="ENaC"/>
</dbReference>
<evidence type="ECO:0000256" key="2">
    <source>
        <dbReference type="ARBA" id="ARBA00022448"/>
    </source>
</evidence>
<dbReference type="InterPro" id="IPR004724">
    <property type="entry name" value="ENaC_chordates"/>
</dbReference>
<evidence type="ECO:0000256" key="11">
    <source>
        <dbReference type="ARBA" id="ARBA00023303"/>
    </source>
</evidence>
<keyword evidence="3" id="KW-0894">Sodium channel</keyword>
<gene>
    <name evidence="14" type="ORF">GDO86_012644</name>
</gene>
<proteinExistence type="predicted"/>
<comment type="catalytic activity">
    <reaction evidence="12">
        <text>Na(+)(in) = Na(+)(out)</text>
        <dbReference type="Rhea" id="RHEA:34963"/>
        <dbReference type="ChEBI" id="CHEBI:29101"/>
    </reaction>
</comment>
<keyword evidence="4" id="KW-1003">Cell membrane</keyword>
<evidence type="ECO:0000256" key="8">
    <source>
        <dbReference type="ARBA" id="ARBA00023065"/>
    </source>
</evidence>
<dbReference type="Gene3D" id="1.10.287.770">
    <property type="entry name" value="YojJ-like"/>
    <property type="match status" value="1"/>
</dbReference>
<accession>A0A8T2IV67</accession>
<dbReference type="InterPro" id="IPR020903">
    <property type="entry name" value="ENaC_CS"/>
</dbReference>
<dbReference type="Gene3D" id="2.60.470.10">
    <property type="entry name" value="Acid-sensing ion channels like domains"/>
    <property type="match status" value="1"/>
</dbReference>
<keyword evidence="8" id="KW-0406">Ion transport</keyword>
<comment type="caution">
    <text evidence="14">The sequence shown here is derived from an EMBL/GenBank/DDBJ whole genome shotgun (WGS) entry which is preliminary data.</text>
</comment>